<dbReference type="CDD" id="cd17631">
    <property type="entry name" value="FACL_FadD13-like"/>
    <property type="match status" value="1"/>
</dbReference>
<protein>
    <submittedName>
        <fullName evidence="5">O-succinylbenzoate--CoA ligase</fullName>
    </submittedName>
</protein>
<dbReference type="PROSITE" id="PS00455">
    <property type="entry name" value="AMP_BINDING"/>
    <property type="match status" value="1"/>
</dbReference>
<dbReference type="PANTHER" id="PTHR43767:SF1">
    <property type="entry name" value="NONRIBOSOMAL PEPTIDE SYNTHASE PES1 (EUROFUNG)-RELATED"/>
    <property type="match status" value="1"/>
</dbReference>
<feature type="domain" description="AMP-binding enzyme C-terminal" evidence="4">
    <location>
        <begin position="424"/>
        <end position="499"/>
    </location>
</feature>
<keyword evidence="2 5" id="KW-0436">Ligase</keyword>
<dbReference type="Gene3D" id="3.40.50.12780">
    <property type="entry name" value="N-terminal domain of ligase-like"/>
    <property type="match status" value="1"/>
</dbReference>
<dbReference type="InterPro" id="IPR020845">
    <property type="entry name" value="AMP-binding_CS"/>
</dbReference>
<dbReference type="InterPro" id="IPR042099">
    <property type="entry name" value="ANL_N_sf"/>
</dbReference>
<dbReference type="InterPro" id="IPR045851">
    <property type="entry name" value="AMP-bd_C_sf"/>
</dbReference>
<evidence type="ECO:0000256" key="1">
    <source>
        <dbReference type="ARBA" id="ARBA00006432"/>
    </source>
</evidence>
<sequence>MDTGIGSWIAGRAFRDPDRIALVDGDTGRRRSYGELHERTNALADALTRLGVRRGDRIALLAMNSPEFLEVMLAGAKMGAITVPINFRLSADEVRYVLEDSGATVFVHSAQLAEVASAASRGLMLRFVLEIPSSVERAAQASSAYEEFLSTGSTETLERDVAEEDVTLIMYTSGTTGVPKGAMITHRNLLWQTLHMITLAKGLNSYDVTVTAAPLFHIGGLATHTLPLLYLGGTTVIVESFDPAQTVELMEREKVTVMFLVASMWTAVSLLPDLDTKDLSAVKYAISGGAPLPLPTLEFFDERGWVFTEGYGLTESTCASCFLAPEYVVSKAGSVGHPVTHQRMRLVDDTDRDVAVGEVGEILLQGPNIFAGYWGRPRETADAFRGGWFHTGDLARADSQGFLTLVDRKKDMVITGGENVYPIEVEQVLFRHPEVLEAAVIGLPDNKWGESVTAIVVRTPESTLTEEELIAWTRERLAHFKCPRRIEFVEELPRNATGKLLKRDLRRARTGSAESVSR</sequence>
<dbReference type="NCBIfam" id="NF004837">
    <property type="entry name" value="PRK06187.1"/>
    <property type="match status" value="1"/>
</dbReference>
<proteinExistence type="inferred from homology"/>
<gene>
    <name evidence="5" type="ORF">AU252_00800</name>
</gene>
<dbReference type="STRING" id="121292.AU252_00800"/>
<dbReference type="KEGG" id="psul:AU252_00800"/>
<dbReference type="InterPro" id="IPR050237">
    <property type="entry name" value="ATP-dep_AMP-bd_enzyme"/>
</dbReference>
<accession>A0A0U3PCB8</accession>
<dbReference type="Pfam" id="PF00501">
    <property type="entry name" value="AMP-binding"/>
    <property type="match status" value="1"/>
</dbReference>
<dbReference type="PANTHER" id="PTHR43767">
    <property type="entry name" value="LONG-CHAIN-FATTY-ACID--COA LIGASE"/>
    <property type="match status" value="1"/>
</dbReference>
<dbReference type="GO" id="GO:0016878">
    <property type="term" value="F:acid-thiol ligase activity"/>
    <property type="evidence" value="ECO:0007669"/>
    <property type="project" value="UniProtKB-ARBA"/>
</dbReference>
<dbReference type="EMBL" id="CP013747">
    <property type="protein sequence ID" value="ALV39880.1"/>
    <property type="molecule type" value="Genomic_DNA"/>
</dbReference>
<dbReference type="AlphaFoldDB" id="A0A0U3PCB8"/>
<feature type="domain" description="AMP-dependent synthetase/ligase" evidence="3">
    <location>
        <begin position="13"/>
        <end position="374"/>
    </location>
</feature>
<dbReference type="FunFam" id="3.30.300.30:FF:000008">
    <property type="entry name" value="2,3-dihydroxybenzoate-AMP ligase"/>
    <property type="match status" value="1"/>
</dbReference>
<dbReference type="InterPro" id="IPR025110">
    <property type="entry name" value="AMP-bd_C"/>
</dbReference>
<evidence type="ECO:0000313" key="6">
    <source>
        <dbReference type="Proteomes" id="UP000065151"/>
    </source>
</evidence>
<organism evidence="5">
    <name type="scientific">Pseudarthrobacter sulfonivorans</name>
    <dbReference type="NCBI Taxonomy" id="121292"/>
    <lineage>
        <taxon>Bacteria</taxon>
        <taxon>Bacillati</taxon>
        <taxon>Actinomycetota</taxon>
        <taxon>Actinomycetes</taxon>
        <taxon>Micrococcales</taxon>
        <taxon>Micrococcaceae</taxon>
        <taxon>Pseudarthrobacter</taxon>
    </lineage>
</organism>
<dbReference type="Proteomes" id="UP000065151">
    <property type="component" value="Chromosome"/>
</dbReference>
<dbReference type="RefSeq" id="WP_058929096.1">
    <property type="nucleotide sequence ID" value="NZ_CP013747.1"/>
</dbReference>
<evidence type="ECO:0000313" key="5">
    <source>
        <dbReference type="EMBL" id="ALV39880.1"/>
    </source>
</evidence>
<comment type="similarity">
    <text evidence="1">Belongs to the ATP-dependent AMP-binding enzyme family.</text>
</comment>
<dbReference type="InterPro" id="IPR000873">
    <property type="entry name" value="AMP-dep_synth/lig_dom"/>
</dbReference>
<evidence type="ECO:0000259" key="3">
    <source>
        <dbReference type="Pfam" id="PF00501"/>
    </source>
</evidence>
<evidence type="ECO:0000256" key="2">
    <source>
        <dbReference type="ARBA" id="ARBA00022598"/>
    </source>
</evidence>
<dbReference type="Gene3D" id="3.30.300.30">
    <property type="match status" value="1"/>
</dbReference>
<name>A0A0U3PCB8_9MICC</name>
<dbReference type="Pfam" id="PF13193">
    <property type="entry name" value="AMP-binding_C"/>
    <property type="match status" value="1"/>
</dbReference>
<evidence type="ECO:0000259" key="4">
    <source>
        <dbReference type="Pfam" id="PF13193"/>
    </source>
</evidence>
<reference evidence="5 6" key="1">
    <citation type="submission" date="2015-12" db="EMBL/GenBank/DDBJ databases">
        <authorList>
            <person name="Shamseldin A."/>
            <person name="Moawad H."/>
            <person name="Abd El-Rahim W.M."/>
            <person name="Sadowsky M.J."/>
        </authorList>
    </citation>
    <scope>NUCLEOTIDE SEQUENCE [LARGE SCALE GENOMIC DNA]</scope>
    <source>
        <strain evidence="5 6">Ar51</strain>
    </source>
</reference>
<dbReference type="SUPFAM" id="SSF56801">
    <property type="entry name" value="Acetyl-CoA synthetase-like"/>
    <property type="match status" value="1"/>
</dbReference>